<dbReference type="RefSeq" id="WP_049680574.1">
    <property type="nucleotide sequence ID" value="NZ_LFZW01000001.1"/>
</dbReference>
<evidence type="ECO:0008006" key="3">
    <source>
        <dbReference type="Google" id="ProtNLM"/>
    </source>
</evidence>
<reference evidence="2" key="1">
    <citation type="submission" date="2015-07" db="EMBL/GenBank/DDBJ databases">
        <title>Genome sequencing project for genomic taxonomy and phylogenomics of Bacillus-like bacteria.</title>
        <authorList>
            <person name="Liu B."/>
            <person name="Wang J."/>
            <person name="Zhu Y."/>
            <person name="Liu G."/>
            <person name="Chen Q."/>
            <person name="Chen Z."/>
            <person name="Lan J."/>
            <person name="Che J."/>
            <person name="Ge C."/>
            <person name="Shi H."/>
            <person name="Pan Z."/>
            <person name="Liu X."/>
        </authorList>
    </citation>
    <scope>NUCLEOTIDE SEQUENCE [LARGE SCALE GENOMIC DNA]</scope>
    <source>
        <strain evidence="2">FJAT-27997</strain>
    </source>
</reference>
<dbReference type="Gene3D" id="3.10.450.40">
    <property type="match status" value="1"/>
</dbReference>
<name>A0A0K9GRL2_9BACI</name>
<sequence length="133" mass="15494">MIPNDNNDLQSDFEIEEQPTKTYEIDLNKNRVAGNVDGLAAVKQTVFLILNTERYEHIIYSWNYGIELHDLYGEPTSYVIPELKRRIYEALTQDERILGVDAFSFDVKKKSIHLTFTVNTIYGDFESERTVKI</sequence>
<dbReference type="Pfam" id="PF10934">
    <property type="entry name" value="Sheath_initiator"/>
    <property type="match status" value="1"/>
</dbReference>
<gene>
    <name evidence="1" type="ORF">AC625_06660</name>
</gene>
<accession>A0A0K9GRL2</accession>
<dbReference type="InterPro" id="IPR020288">
    <property type="entry name" value="Sheath_initiator"/>
</dbReference>
<dbReference type="SUPFAM" id="SSF160719">
    <property type="entry name" value="gpW/gp25-like"/>
    <property type="match status" value="1"/>
</dbReference>
<dbReference type="AlphaFoldDB" id="A0A0K9GRL2"/>
<dbReference type="EMBL" id="LFZW01000001">
    <property type="protein sequence ID" value="KMY49241.1"/>
    <property type="molecule type" value="Genomic_DNA"/>
</dbReference>
<keyword evidence="2" id="KW-1185">Reference proteome</keyword>
<evidence type="ECO:0000313" key="2">
    <source>
        <dbReference type="Proteomes" id="UP000037146"/>
    </source>
</evidence>
<dbReference type="STRING" id="1679170.AC625_06660"/>
<dbReference type="Proteomes" id="UP000037146">
    <property type="component" value="Unassembled WGS sequence"/>
</dbReference>
<evidence type="ECO:0000313" key="1">
    <source>
        <dbReference type="EMBL" id="KMY49241.1"/>
    </source>
</evidence>
<comment type="caution">
    <text evidence="1">The sequence shown here is derived from an EMBL/GenBank/DDBJ whole genome shotgun (WGS) entry which is preliminary data.</text>
</comment>
<proteinExistence type="predicted"/>
<dbReference type="PATRIC" id="fig|1679170.3.peg.1432"/>
<organism evidence="1 2">
    <name type="scientific">Peribacillus loiseleuriae</name>
    <dbReference type="NCBI Taxonomy" id="1679170"/>
    <lineage>
        <taxon>Bacteria</taxon>
        <taxon>Bacillati</taxon>
        <taxon>Bacillota</taxon>
        <taxon>Bacilli</taxon>
        <taxon>Bacillales</taxon>
        <taxon>Bacillaceae</taxon>
        <taxon>Peribacillus</taxon>
    </lineage>
</organism>
<dbReference type="OrthoDB" id="89089at2"/>
<protein>
    <recommendedName>
        <fullName evidence="3">Phage portal protein</fullName>
    </recommendedName>
</protein>